<dbReference type="PROSITE" id="PS51257">
    <property type="entry name" value="PROKAR_LIPOPROTEIN"/>
    <property type="match status" value="1"/>
</dbReference>
<evidence type="ECO:0000313" key="4">
    <source>
        <dbReference type="Proteomes" id="UP000198814"/>
    </source>
</evidence>
<dbReference type="InterPro" id="IPR008708">
    <property type="entry name" value="Neisseria_TspB"/>
</dbReference>
<keyword evidence="2" id="KW-0732">Signal</keyword>
<dbReference type="AlphaFoldDB" id="A0A1H8U6H5"/>
<feature type="signal peptide" evidence="2">
    <location>
        <begin position="1"/>
        <end position="29"/>
    </location>
</feature>
<name>A0A1H8U6H5_9PROT</name>
<feature type="region of interest" description="Disordered" evidence="1">
    <location>
        <begin position="253"/>
        <end position="287"/>
    </location>
</feature>
<dbReference type="NCBIfam" id="NF041109">
    <property type="entry name" value="VF_TspB_C_term"/>
    <property type="match status" value="1"/>
</dbReference>
<organism evidence="3 4">
    <name type="scientific">Nitrosomonas oligotropha</name>
    <dbReference type="NCBI Taxonomy" id="42354"/>
    <lineage>
        <taxon>Bacteria</taxon>
        <taxon>Pseudomonadati</taxon>
        <taxon>Pseudomonadota</taxon>
        <taxon>Betaproteobacteria</taxon>
        <taxon>Nitrosomonadales</taxon>
        <taxon>Nitrosomonadaceae</taxon>
        <taxon>Nitrosomonas</taxon>
    </lineage>
</organism>
<dbReference type="Proteomes" id="UP000198814">
    <property type="component" value="Unassembled WGS sequence"/>
</dbReference>
<reference evidence="4" key="1">
    <citation type="submission" date="2016-10" db="EMBL/GenBank/DDBJ databases">
        <authorList>
            <person name="Varghese N."/>
            <person name="Submissions S."/>
        </authorList>
    </citation>
    <scope>NUCLEOTIDE SEQUENCE [LARGE SCALE GENOMIC DNA]</scope>
    <source>
        <strain evidence="4">Nm76</strain>
    </source>
</reference>
<dbReference type="OrthoDB" id="8549850at2"/>
<protein>
    <submittedName>
        <fullName evidence="3">TspB protein</fullName>
    </submittedName>
</protein>
<accession>A0A1H8U6H5</accession>
<evidence type="ECO:0000313" key="3">
    <source>
        <dbReference type="EMBL" id="SEO98809.1"/>
    </source>
</evidence>
<dbReference type="EMBL" id="FODO01000031">
    <property type="protein sequence ID" value="SEO98809.1"/>
    <property type="molecule type" value="Genomic_DNA"/>
</dbReference>
<proteinExistence type="predicted"/>
<dbReference type="STRING" id="42354.SAMN05216333_13113"/>
<keyword evidence="4" id="KW-1185">Reference proteome</keyword>
<sequence length="405" mass="42218">MRWLSIHCNPLFWLQACLLFFCFSNSANAWVPATLRWVVTGTWGDSATALCASKGYAYANILAAQGVNTGPMTQGEYYFYTYVGLPYGWCATYEGGTNGPQVFQYQTCPYPGEYRIVSNRMECAGDPPPPCPVSGTTKKDTIALSGISGQQGISASMCAGSGGSDCAIKCNSGIASYNDVSGQSSVYCESYEFTGADCTNTSLVATPVSTVPSTIKATPVNDPPKSRDDCPGGSGFAQVNNIGMCLPSGTQFSGGSSTTTSTSGSVTTTSTTTVNPGGTNTTSTTTTYKDGSGNVTYSGTTTGTDGINQAGNNGQSGEKLNLGDAPVFDQSLPTETNFNIKAQGNPVFSTEIFSTSASCPPPINFSVMGREFAIDFSPICALADIIRGIILMLAAIIAMRSLVNN</sequence>
<dbReference type="Pfam" id="PF05616">
    <property type="entry name" value="Neisseria_TspB"/>
    <property type="match status" value="1"/>
</dbReference>
<dbReference type="RefSeq" id="WP_090449360.1">
    <property type="nucleotide sequence ID" value="NZ_FNOE01000035.1"/>
</dbReference>
<feature type="chain" id="PRO_5011599803" evidence="2">
    <location>
        <begin position="30"/>
        <end position="405"/>
    </location>
</feature>
<evidence type="ECO:0000256" key="1">
    <source>
        <dbReference type="SAM" id="MobiDB-lite"/>
    </source>
</evidence>
<gene>
    <name evidence="3" type="ORF">SAMN05216333_13113</name>
</gene>
<evidence type="ECO:0000256" key="2">
    <source>
        <dbReference type="SAM" id="SignalP"/>
    </source>
</evidence>